<dbReference type="Proteomes" id="UP001497480">
    <property type="component" value="Unassembled WGS sequence"/>
</dbReference>
<dbReference type="FunFam" id="1.10.510.10:FF:000882">
    <property type="entry name" value="Mitogen-activated protein kinase kinase kinase 17"/>
    <property type="match status" value="1"/>
</dbReference>
<dbReference type="InterPro" id="IPR011009">
    <property type="entry name" value="Kinase-like_dom_sf"/>
</dbReference>
<dbReference type="GO" id="GO:0005524">
    <property type="term" value="F:ATP binding"/>
    <property type="evidence" value="ECO:0007669"/>
    <property type="project" value="UniProtKB-UniRule"/>
</dbReference>
<keyword evidence="6" id="KW-0723">Serine/threonine-protein kinase</keyword>
<dbReference type="PROSITE" id="PS00108">
    <property type="entry name" value="PROTEIN_KINASE_ST"/>
    <property type="match status" value="1"/>
</dbReference>
<evidence type="ECO:0000256" key="1">
    <source>
        <dbReference type="ARBA" id="ARBA00022679"/>
    </source>
</evidence>
<keyword evidence="3" id="KW-0418">Kinase</keyword>
<dbReference type="GO" id="GO:0004674">
    <property type="term" value="F:protein serine/threonine kinase activity"/>
    <property type="evidence" value="ECO:0007669"/>
    <property type="project" value="UniProtKB-KW"/>
</dbReference>
<dbReference type="PANTHER" id="PTHR48011">
    <property type="entry name" value="CCR4-NOT TRANSCRIPTIONAL COMPLEX SUBUNIT CAF120-RELATED"/>
    <property type="match status" value="1"/>
</dbReference>
<sequence>MDWIRGESIGRGSFGTVNLAIPKTNSTQFSSPTAVKSCEVSTSSLLKNEKQILDHIGSCPRIIHCLGDNYSFENGSEYYNLFLEYASGGSLYNQLQLHGGRFSEAVVRGCTRSIIEGLIHIHQNGFVHCDIKLQNILVFKGGDIKIADFGLSKKTGEKQSKTWFECRGTPMFMSPESINDNEYESAADIWALGCAVVEMVTGKPAWNIKNLSNIWSVFARIAVGEELPEIPNDLSQEGKDFLAKCFVKDPRKRWTAEMLLKHPFVADGSVALECINEKKSSPRSQFDFPDWASNTTTTSVMCSSELREGSEWNYGSSCLSNFNSPADRLREILTNHGPVNWSESDGWICVR</sequence>
<keyword evidence="9" id="KW-1185">Reference proteome</keyword>
<feature type="domain" description="Protein kinase" evidence="7">
    <location>
        <begin position="3"/>
        <end position="265"/>
    </location>
</feature>
<dbReference type="CDD" id="cd06606">
    <property type="entry name" value="STKc_MAPKKK"/>
    <property type="match status" value="1"/>
</dbReference>
<evidence type="ECO:0000256" key="6">
    <source>
        <dbReference type="RuleBase" id="RU000304"/>
    </source>
</evidence>
<dbReference type="InterPro" id="IPR000719">
    <property type="entry name" value="Prot_kinase_dom"/>
</dbReference>
<dbReference type="PROSITE" id="PS00107">
    <property type="entry name" value="PROTEIN_KINASE_ATP"/>
    <property type="match status" value="1"/>
</dbReference>
<accession>A0AAV1WUR1</accession>
<evidence type="ECO:0000313" key="9">
    <source>
        <dbReference type="Proteomes" id="UP001497480"/>
    </source>
</evidence>
<keyword evidence="4 5" id="KW-0067">ATP-binding</keyword>
<evidence type="ECO:0000256" key="3">
    <source>
        <dbReference type="ARBA" id="ARBA00022777"/>
    </source>
</evidence>
<proteinExistence type="inferred from homology"/>
<evidence type="ECO:0000256" key="5">
    <source>
        <dbReference type="PROSITE-ProRule" id="PRU10141"/>
    </source>
</evidence>
<dbReference type="SUPFAM" id="SSF56112">
    <property type="entry name" value="Protein kinase-like (PK-like)"/>
    <property type="match status" value="1"/>
</dbReference>
<organism evidence="8 9">
    <name type="scientific">Lupinus luteus</name>
    <name type="common">European yellow lupine</name>
    <dbReference type="NCBI Taxonomy" id="3873"/>
    <lineage>
        <taxon>Eukaryota</taxon>
        <taxon>Viridiplantae</taxon>
        <taxon>Streptophyta</taxon>
        <taxon>Embryophyta</taxon>
        <taxon>Tracheophyta</taxon>
        <taxon>Spermatophyta</taxon>
        <taxon>Magnoliopsida</taxon>
        <taxon>eudicotyledons</taxon>
        <taxon>Gunneridae</taxon>
        <taxon>Pentapetalae</taxon>
        <taxon>rosids</taxon>
        <taxon>fabids</taxon>
        <taxon>Fabales</taxon>
        <taxon>Fabaceae</taxon>
        <taxon>Papilionoideae</taxon>
        <taxon>50 kb inversion clade</taxon>
        <taxon>genistoids sensu lato</taxon>
        <taxon>core genistoids</taxon>
        <taxon>Genisteae</taxon>
        <taxon>Lupinus</taxon>
    </lineage>
</organism>
<reference evidence="8 9" key="1">
    <citation type="submission" date="2024-03" db="EMBL/GenBank/DDBJ databases">
        <authorList>
            <person name="Martinez-Hernandez J."/>
        </authorList>
    </citation>
    <scope>NUCLEOTIDE SEQUENCE [LARGE SCALE GENOMIC DNA]</scope>
</reference>
<protein>
    <recommendedName>
        <fullName evidence="7">Protein kinase domain-containing protein</fullName>
    </recommendedName>
</protein>
<keyword evidence="2 5" id="KW-0547">Nucleotide-binding</keyword>
<name>A0AAV1WUR1_LUPLU</name>
<gene>
    <name evidence="8" type="ORF">LLUT_LOCUS13871</name>
</gene>
<evidence type="ECO:0000313" key="8">
    <source>
        <dbReference type="EMBL" id="CAL0312811.1"/>
    </source>
</evidence>
<dbReference type="AlphaFoldDB" id="A0AAV1WUR1"/>
<dbReference type="InterPro" id="IPR008271">
    <property type="entry name" value="Ser/Thr_kinase_AS"/>
</dbReference>
<dbReference type="InterPro" id="IPR017441">
    <property type="entry name" value="Protein_kinase_ATP_BS"/>
</dbReference>
<dbReference type="PANTHER" id="PTHR48011:SF18">
    <property type="entry name" value="MITOGEN-ACTIVATED PROTEIN KINASE KINASE KINASE 19-RELATED"/>
    <property type="match status" value="1"/>
</dbReference>
<keyword evidence="1" id="KW-0808">Transferase</keyword>
<evidence type="ECO:0000256" key="2">
    <source>
        <dbReference type="ARBA" id="ARBA00022741"/>
    </source>
</evidence>
<dbReference type="SMART" id="SM00220">
    <property type="entry name" value="S_TKc"/>
    <property type="match status" value="1"/>
</dbReference>
<comment type="similarity">
    <text evidence="6">Belongs to the protein kinase superfamily.</text>
</comment>
<dbReference type="GO" id="GO:0007165">
    <property type="term" value="P:signal transduction"/>
    <property type="evidence" value="ECO:0007669"/>
    <property type="project" value="TreeGrafter"/>
</dbReference>
<dbReference type="EMBL" id="CAXHTB010000009">
    <property type="protein sequence ID" value="CAL0312811.1"/>
    <property type="molecule type" value="Genomic_DNA"/>
</dbReference>
<dbReference type="Gene3D" id="1.10.510.10">
    <property type="entry name" value="Transferase(Phosphotransferase) domain 1"/>
    <property type="match status" value="1"/>
</dbReference>
<dbReference type="Pfam" id="PF00069">
    <property type="entry name" value="Pkinase"/>
    <property type="match status" value="1"/>
</dbReference>
<dbReference type="PROSITE" id="PS50011">
    <property type="entry name" value="PROTEIN_KINASE_DOM"/>
    <property type="match status" value="1"/>
</dbReference>
<evidence type="ECO:0000256" key="4">
    <source>
        <dbReference type="ARBA" id="ARBA00022840"/>
    </source>
</evidence>
<evidence type="ECO:0000259" key="7">
    <source>
        <dbReference type="PROSITE" id="PS50011"/>
    </source>
</evidence>
<comment type="caution">
    <text evidence="8">The sequence shown here is derived from an EMBL/GenBank/DDBJ whole genome shotgun (WGS) entry which is preliminary data.</text>
</comment>
<dbReference type="InterPro" id="IPR052751">
    <property type="entry name" value="Plant_MAPKKK"/>
</dbReference>
<feature type="binding site" evidence="5">
    <location>
        <position position="36"/>
    </location>
    <ligand>
        <name>ATP</name>
        <dbReference type="ChEBI" id="CHEBI:30616"/>
    </ligand>
</feature>